<evidence type="ECO:0000256" key="5">
    <source>
        <dbReference type="ARBA" id="ARBA00022840"/>
    </source>
</evidence>
<protein>
    <submittedName>
        <fullName evidence="7">Homoserine kinase</fullName>
    </submittedName>
</protein>
<evidence type="ECO:0000313" key="8">
    <source>
        <dbReference type="Proteomes" id="UP000320679"/>
    </source>
</evidence>
<proteinExistence type="predicted"/>
<organism evidence="7 8">
    <name type="scientific">Aerophobetes bacterium</name>
    <dbReference type="NCBI Taxonomy" id="2030807"/>
    <lineage>
        <taxon>Bacteria</taxon>
        <taxon>Candidatus Aerophobota</taxon>
    </lineage>
</organism>
<dbReference type="InterPro" id="IPR006204">
    <property type="entry name" value="GHMP_kinase_N_dom"/>
</dbReference>
<feature type="domain" description="GHMP kinase N-terminal" evidence="6">
    <location>
        <begin position="60"/>
        <end position="99"/>
    </location>
</feature>
<dbReference type="EMBL" id="SOJK01000009">
    <property type="protein sequence ID" value="TET48669.1"/>
    <property type="molecule type" value="Genomic_DNA"/>
</dbReference>
<keyword evidence="5" id="KW-0067">ATP-binding</keyword>
<comment type="caution">
    <text evidence="7">The sequence shown here is derived from an EMBL/GenBank/DDBJ whole genome shotgun (WGS) entry which is preliminary data.</text>
</comment>
<keyword evidence="1" id="KW-0028">Amino-acid biosynthesis</keyword>
<dbReference type="PRINTS" id="PR00958">
    <property type="entry name" value="HOMSERKINASE"/>
</dbReference>
<reference evidence="7 8" key="1">
    <citation type="submission" date="2019-03" db="EMBL/GenBank/DDBJ databases">
        <title>Metabolic potential of uncultured bacteria and archaea associated with petroleum seepage in deep-sea sediments.</title>
        <authorList>
            <person name="Dong X."/>
            <person name="Hubert C."/>
        </authorList>
    </citation>
    <scope>NUCLEOTIDE SEQUENCE [LARGE SCALE GENOMIC DNA]</scope>
    <source>
        <strain evidence="7">E29_bin78</strain>
    </source>
</reference>
<dbReference type="GO" id="GO:0008652">
    <property type="term" value="P:amino acid biosynthetic process"/>
    <property type="evidence" value="ECO:0007669"/>
    <property type="project" value="UniProtKB-KW"/>
</dbReference>
<evidence type="ECO:0000256" key="1">
    <source>
        <dbReference type="ARBA" id="ARBA00022605"/>
    </source>
</evidence>
<dbReference type="InterPro" id="IPR006203">
    <property type="entry name" value="GHMP_knse_ATP-bd_CS"/>
</dbReference>
<dbReference type="PANTHER" id="PTHR20861">
    <property type="entry name" value="HOMOSERINE/4-DIPHOSPHOCYTIDYL-2-C-METHYL-D-ERYTHRITOL KINASE"/>
    <property type="match status" value="1"/>
</dbReference>
<dbReference type="SUPFAM" id="SSF54211">
    <property type="entry name" value="Ribosomal protein S5 domain 2-like"/>
    <property type="match status" value="1"/>
</dbReference>
<dbReference type="Gene3D" id="3.30.230.10">
    <property type="match status" value="1"/>
</dbReference>
<dbReference type="PROSITE" id="PS00627">
    <property type="entry name" value="GHMP_KINASES_ATP"/>
    <property type="match status" value="1"/>
</dbReference>
<sequence>MESVRVKVPASTTNLGPGFDCLGLALKLYNVVQMEKTRGSKITIEMEGEGKDDLPRDKRNIIFPALEAVFERVGEDPKGLRIRQINNIPLGRGLGSSAATRL</sequence>
<dbReference type="InterPro" id="IPR014721">
    <property type="entry name" value="Ribsml_uS5_D2-typ_fold_subgr"/>
</dbReference>
<dbReference type="GO" id="GO:0016301">
    <property type="term" value="F:kinase activity"/>
    <property type="evidence" value="ECO:0007669"/>
    <property type="project" value="UniProtKB-KW"/>
</dbReference>
<evidence type="ECO:0000313" key="7">
    <source>
        <dbReference type="EMBL" id="TET48669.1"/>
    </source>
</evidence>
<keyword evidence="3" id="KW-0547">Nucleotide-binding</keyword>
<evidence type="ECO:0000259" key="6">
    <source>
        <dbReference type="Pfam" id="PF00288"/>
    </source>
</evidence>
<accession>A0A523V1Q3</accession>
<gene>
    <name evidence="7" type="ORF">E3J59_00265</name>
</gene>
<dbReference type="Pfam" id="PF00288">
    <property type="entry name" value="GHMP_kinases_N"/>
    <property type="match status" value="1"/>
</dbReference>
<keyword evidence="2" id="KW-0808">Transferase</keyword>
<dbReference type="PANTHER" id="PTHR20861:SF1">
    <property type="entry name" value="HOMOSERINE KINASE"/>
    <property type="match status" value="1"/>
</dbReference>
<evidence type="ECO:0000256" key="3">
    <source>
        <dbReference type="ARBA" id="ARBA00022741"/>
    </source>
</evidence>
<feature type="non-terminal residue" evidence="7">
    <location>
        <position position="102"/>
    </location>
</feature>
<dbReference type="Proteomes" id="UP000320679">
    <property type="component" value="Unassembled WGS sequence"/>
</dbReference>
<dbReference type="GO" id="GO:0005524">
    <property type="term" value="F:ATP binding"/>
    <property type="evidence" value="ECO:0007669"/>
    <property type="project" value="UniProtKB-KW"/>
</dbReference>
<dbReference type="InterPro" id="IPR020568">
    <property type="entry name" value="Ribosomal_Su5_D2-typ_SF"/>
</dbReference>
<dbReference type="AlphaFoldDB" id="A0A523V1Q3"/>
<evidence type="ECO:0000256" key="2">
    <source>
        <dbReference type="ARBA" id="ARBA00022679"/>
    </source>
</evidence>
<keyword evidence="4 7" id="KW-0418">Kinase</keyword>
<name>A0A523V1Q3_UNCAE</name>
<evidence type="ECO:0000256" key="4">
    <source>
        <dbReference type="ARBA" id="ARBA00022777"/>
    </source>
</evidence>